<gene>
    <name evidence="1" type="ORF">HNR40_005922</name>
</gene>
<evidence type="ECO:0000313" key="1">
    <source>
        <dbReference type="EMBL" id="MBB5080435.1"/>
    </source>
</evidence>
<evidence type="ECO:0000313" key="2">
    <source>
        <dbReference type="Proteomes" id="UP000568380"/>
    </source>
</evidence>
<keyword evidence="2" id="KW-1185">Reference proteome</keyword>
<dbReference type="EMBL" id="JACHIN010000008">
    <property type="protein sequence ID" value="MBB5080435.1"/>
    <property type="molecule type" value="Genomic_DNA"/>
</dbReference>
<reference evidence="1 2" key="1">
    <citation type="submission" date="2020-08" db="EMBL/GenBank/DDBJ databases">
        <title>Genomic Encyclopedia of Type Strains, Phase IV (KMG-IV): sequencing the most valuable type-strain genomes for metagenomic binning, comparative biology and taxonomic classification.</title>
        <authorList>
            <person name="Goeker M."/>
        </authorList>
    </citation>
    <scope>NUCLEOTIDE SEQUENCE [LARGE SCALE GENOMIC DNA]</scope>
    <source>
        <strain evidence="1 2">DSM 45385</strain>
    </source>
</reference>
<accession>A0A7W8A812</accession>
<protein>
    <submittedName>
        <fullName evidence="1">Uncharacterized protein</fullName>
    </submittedName>
</protein>
<organism evidence="1 2">
    <name type="scientific">Nonomuraea endophytica</name>
    <dbReference type="NCBI Taxonomy" id="714136"/>
    <lineage>
        <taxon>Bacteria</taxon>
        <taxon>Bacillati</taxon>
        <taxon>Actinomycetota</taxon>
        <taxon>Actinomycetes</taxon>
        <taxon>Streptosporangiales</taxon>
        <taxon>Streptosporangiaceae</taxon>
        <taxon>Nonomuraea</taxon>
    </lineage>
</organism>
<proteinExistence type="predicted"/>
<name>A0A7W8A812_9ACTN</name>
<dbReference type="AlphaFoldDB" id="A0A7W8A812"/>
<comment type="caution">
    <text evidence="1">The sequence shown here is derived from an EMBL/GenBank/DDBJ whole genome shotgun (WGS) entry which is preliminary data.</text>
</comment>
<sequence>MHLLEQIAKAGVFWIWFPAPEEERAEEEERPW</sequence>
<dbReference type="Proteomes" id="UP000568380">
    <property type="component" value="Unassembled WGS sequence"/>
</dbReference>